<dbReference type="EMBL" id="CP012159">
    <property type="protein sequence ID" value="AKT37003.1"/>
    <property type="molecule type" value="Genomic_DNA"/>
</dbReference>
<organism evidence="10 11">
    <name type="scientific">Chondromyces crocatus</name>
    <dbReference type="NCBI Taxonomy" id="52"/>
    <lineage>
        <taxon>Bacteria</taxon>
        <taxon>Pseudomonadati</taxon>
        <taxon>Myxococcota</taxon>
        <taxon>Polyangia</taxon>
        <taxon>Polyangiales</taxon>
        <taxon>Polyangiaceae</taxon>
        <taxon>Chondromyces</taxon>
    </lineage>
</organism>
<dbReference type="InterPro" id="IPR029044">
    <property type="entry name" value="Nucleotide-diphossugar_trans"/>
</dbReference>
<keyword evidence="1 8" id="KW-0963">Cytoplasm</keyword>
<feature type="domain" description="MobA-like NTP transferase" evidence="9">
    <location>
        <begin position="17"/>
        <end position="168"/>
    </location>
</feature>
<gene>
    <name evidence="8" type="primary">mobA</name>
    <name evidence="10" type="ORF">CMC5_011290</name>
</gene>
<dbReference type="KEGG" id="ccro:CMC5_011290"/>
<feature type="binding site" evidence="8">
    <location>
        <position position="79"/>
    </location>
    <ligand>
        <name>GTP</name>
        <dbReference type="ChEBI" id="CHEBI:37565"/>
    </ligand>
</feature>
<dbReference type="RefSeq" id="WP_082362262.1">
    <property type="nucleotide sequence ID" value="NZ_CP012159.1"/>
</dbReference>
<evidence type="ECO:0000259" key="9">
    <source>
        <dbReference type="Pfam" id="PF12804"/>
    </source>
</evidence>
<feature type="binding site" evidence="8">
    <location>
        <position position="110"/>
    </location>
    <ligand>
        <name>Mg(2+)</name>
        <dbReference type="ChEBI" id="CHEBI:18420"/>
    </ligand>
</feature>
<evidence type="ECO:0000256" key="3">
    <source>
        <dbReference type="ARBA" id="ARBA00022723"/>
    </source>
</evidence>
<evidence type="ECO:0000256" key="7">
    <source>
        <dbReference type="ARBA" id="ARBA00023150"/>
    </source>
</evidence>
<comment type="caution">
    <text evidence="8">Lacks conserved residue(s) required for the propagation of feature annotation.</text>
</comment>
<protein>
    <recommendedName>
        <fullName evidence="8">Probable molybdenum cofactor guanylyltransferase</fullName>
        <shortName evidence="8">MoCo guanylyltransferase</shortName>
        <ecNumber evidence="8">2.7.7.77</ecNumber>
    </recommendedName>
    <alternativeName>
        <fullName evidence="8">GTP:molybdopterin guanylyltransferase</fullName>
    </alternativeName>
    <alternativeName>
        <fullName evidence="8">Mo-MPT guanylyltransferase</fullName>
    </alternativeName>
    <alternativeName>
        <fullName evidence="8">Molybdopterin guanylyltransferase</fullName>
    </alternativeName>
    <alternativeName>
        <fullName evidence="8">Molybdopterin-guanine dinucleotide synthase</fullName>
        <shortName evidence="8">MGD synthase</shortName>
    </alternativeName>
</protein>
<dbReference type="HAMAP" id="MF_00316">
    <property type="entry name" value="MobA"/>
    <property type="match status" value="1"/>
</dbReference>
<comment type="similarity">
    <text evidence="8">Belongs to the MobA family.</text>
</comment>
<proteinExistence type="inferred from homology"/>
<keyword evidence="11" id="KW-1185">Reference proteome</keyword>
<keyword evidence="6 8" id="KW-0342">GTP-binding</keyword>
<evidence type="ECO:0000256" key="1">
    <source>
        <dbReference type="ARBA" id="ARBA00022490"/>
    </source>
</evidence>
<keyword evidence="4 8" id="KW-0547">Nucleotide-binding</keyword>
<evidence type="ECO:0000256" key="8">
    <source>
        <dbReference type="HAMAP-Rule" id="MF_00316"/>
    </source>
</evidence>
<feature type="binding site" evidence="8">
    <location>
        <begin position="20"/>
        <end position="22"/>
    </location>
    <ligand>
        <name>GTP</name>
        <dbReference type="ChEBI" id="CHEBI:37565"/>
    </ligand>
</feature>
<feature type="binding site" evidence="8">
    <location>
        <position position="32"/>
    </location>
    <ligand>
        <name>GTP</name>
        <dbReference type="ChEBI" id="CHEBI:37565"/>
    </ligand>
</feature>
<dbReference type="Proteomes" id="UP000067626">
    <property type="component" value="Chromosome"/>
</dbReference>
<evidence type="ECO:0000256" key="6">
    <source>
        <dbReference type="ARBA" id="ARBA00023134"/>
    </source>
</evidence>
<dbReference type="CDD" id="cd02503">
    <property type="entry name" value="MobA"/>
    <property type="match status" value="1"/>
</dbReference>
<keyword evidence="2 8" id="KW-0808">Transferase</keyword>
<comment type="subcellular location">
    <subcellularLocation>
        <location evidence="8">Cytoplasm</location>
    </subcellularLocation>
</comment>
<reference evidence="10 11" key="1">
    <citation type="submission" date="2015-07" db="EMBL/GenBank/DDBJ databases">
        <title>Genome analysis of myxobacterium Chondromyces crocatus Cm c5 reveals a high potential for natural compound synthesis and the genetic basis for the loss of fruiting body formation.</title>
        <authorList>
            <person name="Zaburannyi N."/>
            <person name="Bunk B."/>
            <person name="Maier J."/>
            <person name="Overmann J."/>
            <person name="Mueller R."/>
        </authorList>
    </citation>
    <scope>NUCLEOTIDE SEQUENCE [LARGE SCALE GENOMIC DNA]</scope>
    <source>
        <strain evidence="10 11">Cm c5</strain>
    </source>
</reference>
<keyword evidence="3 8" id="KW-0479">Metal-binding</keyword>
<evidence type="ECO:0000256" key="5">
    <source>
        <dbReference type="ARBA" id="ARBA00022842"/>
    </source>
</evidence>
<evidence type="ECO:0000313" key="11">
    <source>
        <dbReference type="Proteomes" id="UP000067626"/>
    </source>
</evidence>
<feature type="binding site" evidence="8">
    <location>
        <position position="110"/>
    </location>
    <ligand>
        <name>GTP</name>
        <dbReference type="ChEBI" id="CHEBI:37565"/>
    </ligand>
</feature>
<dbReference type="PANTHER" id="PTHR19136">
    <property type="entry name" value="MOLYBDENUM COFACTOR GUANYLYLTRANSFERASE"/>
    <property type="match status" value="1"/>
</dbReference>
<dbReference type="GO" id="GO:0005737">
    <property type="term" value="C:cytoplasm"/>
    <property type="evidence" value="ECO:0007669"/>
    <property type="project" value="UniProtKB-SubCell"/>
</dbReference>
<dbReference type="GO" id="GO:0046872">
    <property type="term" value="F:metal ion binding"/>
    <property type="evidence" value="ECO:0007669"/>
    <property type="project" value="UniProtKB-KW"/>
</dbReference>
<dbReference type="GO" id="GO:0006777">
    <property type="term" value="P:Mo-molybdopterin cofactor biosynthetic process"/>
    <property type="evidence" value="ECO:0007669"/>
    <property type="project" value="UniProtKB-KW"/>
</dbReference>
<comment type="domain">
    <text evidence="8">The N-terminal domain determines nucleotide recognition and specific binding, while the C-terminal domain determines the specific binding to the target protein.</text>
</comment>
<dbReference type="InterPro" id="IPR013482">
    <property type="entry name" value="Molybde_CF_guanTrfase"/>
</dbReference>
<evidence type="ECO:0000256" key="2">
    <source>
        <dbReference type="ARBA" id="ARBA00022679"/>
    </source>
</evidence>
<name>A0A0K1E8U5_CHOCO</name>
<comment type="cofactor">
    <cofactor evidence="8">
        <name>Mg(2+)</name>
        <dbReference type="ChEBI" id="CHEBI:18420"/>
    </cofactor>
</comment>
<keyword evidence="5 8" id="KW-0460">Magnesium</keyword>
<comment type="catalytic activity">
    <reaction evidence="8">
        <text>Mo-molybdopterin + GTP + H(+) = Mo-molybdopterin guanine dinucleotide + diphosphate</text>
        <dbReference type="Rhea" id="RHEA:34243"/>
        <dbReference type="ChEBI" id="CHEBI:15378"/>
        <dbReference type="ChEBI" id="CHEBI:33019"/>
        <dbReference type="ChEBI" id="CHEBI:37565"/>
        <dbReference type="ChEBI" id="CHEBI:71302"/>
        <dbReference type="ChEBI" id="CHEBI:71310"/>
        <dbReference type="EC" id="2.7.7.77"/>
    </reaction>
</comment>
<sequence length="221" mass="23353">MSAMTADGKGRVPGLGGVVLCGGQSRRMGRPKAWLDFGGEPLLSRVVGRLAEVAWPIVVVAAPGQEVPALAEEVLIVRDGVEGQGPLRGIAAGLEALAPRAARAYVSATDAPFLAPAFVRRLAKLQEGVDIAVPRSEGHHHPLAAIYACSVRAEAVALLADDRRRPFFLFERVRTRIVAPEELLADAALVAADPTLQSLRNLNTPEEYRAALVDAVSQASS</sequence>
<dbReference type="GO" id="GO:0061603">
    <property type="term" value="F:molybdenum cofactor guanylyltransferase activity"/>
    <property type="evidence" value="ECO:0007669"/>
    <property type="project" value="UniProtKB-EC"/>
</dbReference>
<dbReference type="STRING" id="52.CMC5_011290"/>
<evidence type="ECO:0000256" key="4">
    <source>
        <dbReference type="ARBA" id="ARBA00022741"/>
    </source>
</evidence>
<dbReference type="InterPro" id="IPR025877">
    <property type="entry name" value="MobA-like_NTP_Trfase"/>
</dbReference>
<dbReference type="AlphaFoldDB" id="A0A0K1E8U5"/>
<dbReference type="EC" id="2.7.7.77" evidence="8"/>
<comment type="function">
    <text evidence="8">Transfers a GMP moiety from GTP to Mo-molybdopterin (Mo-MPT) cofactor (Moco or molybdenum cofactor) to form Mo-molybdopterin guanine dinucleotide (Mo-MGD) cofactor.</text>
</comment>
<dbReference type="SUPFAM" id="SSF53448">
    <property type="entry name" value="Nucleotide-diphospho-sugar transferases"/>
    <property type="match status" value="1"/>
</dbReference>
<accession>A0A0K1E8U5</accession>
<evidence type="ECO:0000313" key="10">
    <source>
        <dbReference type="EMBL" id="AKT37003.1"/>
    </source>
</evidence>
<dbReference type="Gene3D" id="3.90.550.10">
    <property type="entry name" value="Spore Coat Polysaccharide Biosynthesis Protein SpsA, Chain A"/>
    <property type="match status" value="1"/>
</dbReference>
<keyword evidence="7 8" id="KW-0501">Molybdenum cofactor biosynthesis</keyword>
<dbReference type="Pfam" id="PF12804">
    <property type="entry name" value="NTP_transf_3"/>
    <property type="match status" value="1"/>
</dbReference>
<dbReference type="GO" id="GO:0005525">
    <property type="term" value="F:GTP binding"/>
    <property type="evidence" value="ECO:0007669"/>
    <property type="project" value="UniProtKB-UniRule"/>
</dbReference>
<dbReference type="PANTHER" id="PTHR19136:SF81">
    <property type="entry name" value="MOLYBDENUM COFACTOR GUANYLYLTRANSFERASE"/>
    <property type="match status" value="1"/>
</dbReference>